<evidence type="ECO:0000256" key="1">
    <source>
        <dbReference type="SAM" id="Phobius"/>
    </source>
</evidence>
<name>A3DKY2_STAMF</name>
<protein>
    <recommendedName>
        <fullName evidence="4">Bacterial Ig-like domain-containing protein</fullName>
    </recommendedName>
</protein>
<dbReference type="Proteomes" id="UP000000254">
    <property type="component" value="Chromosome"/>
</dbReference>
<keyword evidence="1" id="KW-0812">Transmembrane</keyword>
<reference evidence="2 3" key="2">
    <citation type="journal article" date="2009" name="Stand. Genomic Sci.">
        <title>Complete genome sequence of Staphylothermus marinus Stetter and Fiala 1986 type strain F1.</title>
        <authorList>
            <person name="Anderson I.J."/>
            <person name="Sun H."/>
            <person name="Lapidus A."/>
            <person name="Copeland A."/>
            <person name="Glavina Del Rio T."/>
            <person name="Tice H."/>
            <person name="Dalin E."/>
            <person name="Lucas S."/>
            <person name="Barry K."/>
            <person name="Land M."/>
            <person name="Richardson P."/>
            <person name="Huber H."/>
            <person name="Kyrpides N.C."/>
        </authorList>
    </citation>
    <scope>NUCLEOTIDE SEQUENCE [LARGE SCALE GENOMIC DNA]</scope>
    <source>
        <strain evidence="3">ATCC 43588 / DSM 3639 / JCM 9404 / F1</strain>
    </source>
</reference>
<gene>
    <name evidence="2" type="ordered locus">Smar_0179</name>
</gene>
<feature type="transmembrane region" description="Helical" evidence="1">
    <location>
        <begin position="1141"/>
        <end position="1161"/>
    </location>
</feature>
<reference evidence="3" key="1">
    <citation type="journal article" date="2009" name="BMC Genomics">
        <title>The complete genome sequence of Staphylothermus marinus reveals differences in sulfur metabolism among heterotrophic Crenarchaeota.</title>
        <authorList>
            <person name="Anderson I.J."/>
            <person name="Dharmarajan L."/>
            <person name="Rodriguez J."/>
            <person name="Hooper S."/>
            <person name="Porat I."/>
            <person name="Ulrich L.E."/>
            <person name="Elkins J.G."/>
            <person name="Mavromatis K."/>
            <person name="Sun H."/>
            <person name="Land M."/>
            <person name="Lapidus A."/>
            <person name="Lucas S."/>
            <person name="Barry K."/>
            <person name="Huber H."/>
            <person name="Zhulin I.B."/>
            <person name="Whitman W.B."/>
            <person name="Mukhopadhyay B."/>
            <person name="Woese C."/>
            <person name="Bristow J."/>
            <person name="Kyrpides N."/>
        </authorList>
    </citation>
    <scope>NUCLEOTIDE SEQUENCE [LARGE SCALE GENOMIC DNA]</scope>
    <source>
        <strain evidence="3">ATCC 43588 / DSM 3639 / JCM 9404 / F1</strain>
    </source>
</reference>
<evidence type="ECO:0008006" key="4">
    <source>
        <dbReference type="Google" id="ProtNLM"/>
    </source>
</evidence>
<keyword evidence="3" id="KW-1185">Reference proteome</keyword>
<dbReference type="RefSeq" id="WP_011838483.1">
    <property type="nucleotide sequence ID" value="NC_009033.1"/>
</dbReference>
<dbReference type="eggNOG" id="arCOG04500">
    <property type="taxonomic scope" value="Archaea"/>
</dbReference>
<proteinExistence type="predicted"/>
<evidence type="ECO:0000313" key="2">
    <source>
        <dbReference type="EMBL" id="ABN69292.1"/>
    </source>
</evidence>
<evidence type="ECO:0000313" key="3">
    <source>
        <dbReference type="Proteomes" id="UP000000254"/>
    </source>
</evidence>
<dbReference type="HOGENOM" id="CLU_274610_0_0_2"/>
<dbReference type="GeneID" id="4907956"/>
<dbReference type="KEGG" id="smr:Smar_0179"/>
<dbReference type="EMBL" id="CP000575">
    <property type="protein sequence ID" value="ABN69292.1"/>
    <property type="molecule type" value="Genomic_DNA"/>
</dbReference>
<keyword evidence="1" id="KW-0472">Membrane</keyword>
<organism evidence="2 3">
    <name type="scientific">Staphylothermus marinus (strain ATCC 43588 / DSM 3639 / JCM 9404 / F1)</name>
    <dbReference type="NCBI Taxonomy" id="399550"/>
    <lineage>
        <taxon>Archaea</taxon>
        <taxon>Thermoproteota</taxon>
        <taxon>Thermoprotei</taxon>
        <taxon>Desulfurococcales</taxon>
        <taxon>Desulfurococcaceae</taxon>
        <taxon>Staphylothermus</taxon>
    </lineage>
</organism>
<accession>A3DKY2</accession>
<sequence length="1166" mass="132781">MLGKYNTLYVLFLLFLLIISSIPIYSFYATSLNKDLSSLSDSMGNPYLIEHFRSGVEQIVKNYALFTHDNQLLMLYSYGINTSIIYGNFSFTVSTPYGKPAYYVFNKYLLILEHGSDVIHIVLYNLDNVEKVLDKMIDTGNLVVSGFNGIYYDNLTNQIHIYTTMMSLNGNTYLEEIIIDPISKTIIQNQPALISKMIYCGNIFYGTRSNIYPSTILIDHNVTISISSNETTINVDGETRIFNGTPIITPPLIVVNTTFIIPLNSTNTLVLAIYDDTKNIFYTIPFPISINEFSLYGFYPLGNFLSIIYYAVANKSLLINYFNVINNATHRLFLNSTNPRITLFLTDHDNDTYPEPIIKWNEYYVLTYTKLNKSNIIYWDHLLQHIASKYDTVYLNNTVYFMFAYKNNTASSVIELLRFNENTTVDYSPPVIHVVTPRNESIVSNPIFINASFIDNESAVYITEVSILNQSNDIVFSTYTKHNQFFKEINLDEGTYTLEIKSWNTYGFSSYTNIVFRVLGSHVKVVNPINQSIVGAIYTLEILSDSTYKVEIYINNSILANYTLTQGTNYILINTTILPDGPYYLDLRVQDLNYTIRLFLVKDSNPPIIIIRGLTNNTVVNGILNLTIIVNDEHFKNLSVILDSKILFETDIAGEHGLLLNTIEYPNGEHYLIFKAVDLAGNLRVVMFRIIFNNTYEQPVLSINPEPLNNTFIEGIVRFNISGNRVFLVNVYIDDKLFLSIPSINGRINANIVIDTSQLLDGIHEVLINASCYYGENIVYKYVWFVDNHPPKLYMRIPVIGVGGSWRNNSVVPRFNPIRRDITYVTEYDGSYLIPLYVNISDAFLENATLYINNSIARIVIDNNARLGVFNEDGGYLFKLMVPGEGYYILKLKGIDSAGHSSNYIIGFYLDLHKPIVNILSPINDTYTNNRSILFRFQVFDNISKRIFAGVNIQKDKYKPPSLDDYMPITYLGFTVGKVINQSIEFRSDGTYYVSFIFIDEGMNYRIVLLKLVIDRKPPAINITINKLDNEYFAEINVSDKYSPIKYAEIIVDGSVLKNVSSTNKSLITKIKLEPGIHNLTIISMDKSGNKAVVSKIVEITGTNTSESTTSIPNQSITMNTTSKTISNNNSINNWIPTPPIYLYISIIVAIATLLILVIWFRKKRR</sequence>
<feature type="transmembrane region" description="Helical" evidence="1">
    <location>
        <begin position="7"/>
        <end position="28"/>
    </location>
</feature>
<keyword evidence="1" id="KW-1133">Transmembrane helix</keyword>
<dbReference type="eggNOG" id="arCOG03439">
    <property type="taxonomic scope" value="Archaea"/>
</dbReference>
<dbReference type="AlphaFoldDB" id="A3DKY2"/>